<name>A0A1M6RY44_XYLRU</name>
<dbReference type="PANTHER" id="PTHR34985:SF1">
    <property type="entry name" value="SLR0554 PROTEIN"/>
    <property type="match status" value="1"/>
</dbReference>
<dbReference type="InterPro" id="IPR014907">
    <property type="entry name" value="BT4734-like_N"/>
</dbReference>
<evidence type="ECO:0000259" key="3">
    <source>
        <dbReference type="Pfam" id="PF12990"/>
    </source>
</evidence>
<accession>A0A1M6RY44</accession>
<dbReference type="InterPro" id="IPR007936">
    <property type="entry name" value="VapE-like_dom"/>
</dbReference>
<evidence type="ECO:0000313" key="5">
    <source>
        <dbReference type="Proteomes" id="UP000184130"/>
    </source>
</evidence>
<evidence type="ECO:0000259" key="2">
    <source>
        <dbReference type="Pfam" id="PF08800"/>
    </source>
</evidence>
<dbReference type="Pfam" id="PF08800">
    <property type="entry name" value="BT4734-like_N"/>
    <property type="match status" value="1"/>
</dbReference>
<sequence>MISERFVDDFGTTATDYLNDHYKPFGKNINMKATVIRTDKKNIQHVSTRTIETLMDRMKTDIGKEVIATFRRQLPMIAKLGWKYKDMHLMPRVCATSELTKNANGDLEFRMWNGLILLTLGTFEDNGQVEQAKALAMGMPSTLAAFTGSSGKTVKLLVRIAPKDQPMPESEAETDKLCEVGYKFAMKVYGGLFAGQVIQQKASARMTFRMTIDKNPLLNLKATALQVSAFEELATVKPQQPEQRQSDYDKYNDYEYLYRSASAQIQEEMGTRFDGDKHRDEAYLTALTRRLRQLGFPAEEAVLHMRSHLWTEVEDDHIRTIVGTVYAEAPAKKKATGDTALQIRKEQQQMMDHLSSRYVFRFNTVMGYTEYRPNHTWVHPYIPVDDRVLNRIAIECRLSGLNVWDKDVSRYIHSSYIPEYNPVWDYLSECRGKWDGKDRIRELARKVPTKNPYWPDWFYTWFLGMVRQWQSSIYDRYGNQIAPLLISKQGWNKSTFIQSLLPPELQWGFTNQLDVSEKRQTLQAMSQFLLINLDEFNQISPQLQQGFLKNVITLPCVKVKRPYGKHVEPFPRMASFIGATNQADVLTDPSGGRRFLGIELTGPIDISRNPNYKQIFAQALYALDHHESYYFDDEQTQQILESNRQFQQLTPAEQYFNDCFEPATNENDGKYLTSSAIFAHIKKLAGSDLRLNSLNHFGRTLSNIPNLQRKRTTKGTEYLVKLRK</sequence>
<dbReference type="Proteomes" id="UP000184130">
    <property type="component" value="Unassembled WGS sequence"/>
</dbReference>
<dbReference type="EMBL" id="FRBD01000002">
    <property type="protein sequence ID" value="SHK37288.1"/>
    <property type="molecule type" value="Genomic_DNA"/>
</dbReference>
<gene>
    <name evidence="4" type="ORF">SAMN05216463_102171</name>
</gene>
<feature type="domain" description="BT4734-like N-terminal" evidence="2">
    <location>
        <begin position="90"/>
        <end position="215"/>
    </location>
</feature>
<dbReference type="InterPro" id="IPR024450">
    <property type="entry name" value="DUF3874"/>
</dbReference>
<feature type="domain" description="DUF3874" evidence="3">
    <location>
        <begin position="651"/>
        <end position="720"/>
    </location>
</feature>
<dbReference type="Pfam" id="PF05272">
    <property type="entry name" value="VapE-like_dom"/>
    <property type="match status" value="1"/>
</dbReference>
<protein>
    <submittedName>
        <fullName evidence="4">VirE N-terminal domain-containing protein</fullName>
    </submittedName>
</protein>
<dbReference type="PANTHER" id="PTHR34985">
    <property type="entry name" value="SLR0554 PROTEIN"/>
    <property type="match status" value="1"/>
</dbReference>
<feature type="domain" description="Virulence-associated protein E-like" evidence="1">
    <location>
        <begin position="428"/>
        <end position="647"/>
    </location>
</feature>
<dbReference type="AlphaFoldDB" id="A0A1M6RY44"/>
<proteinExistence type="predicted"/>
<reference evidence="4 5" key="1">
    <citation type="submission" date="2016-11" db="EMBL/GenBank/DDBJ databases">
        <authorList>
            <person name="Jaros S."/>
            <person name="Januszkiewicz K."/>
            <person name="Wedrychowicz H."/>
        </authorList>
    </citation>
    <scope>NUCLEOTIDE SEQUENCE [LARGE SCALE GENOMIC DNA]</scope>
    <source>
        <strain evidence="4 5">KHT3</strain>
    </source>
</reference>
<organism evidence="4 5">
    <name type="scientific">Xylanibacter ruminicola</name>
    <name type="common">Prevotella ruminicola</name>
    <dbReference type="NCBI Taxonomy" id="839"/>
    <lineage>
        <taxon>Bacteria</taxon>
        <taxon>Pseudomonadati</taxon>
        <taxon>Bacteroidota</taxon>
        <taxon>Bacteroidia</taxon>
        <taxon>Bacteroidales</taxon>
        <taxon>Prevotellaceae</taxon>
        <taxon>Xylanibacter</taxon>
    </lineage>
</organism>
<dbReference type="OrthoDB" id="9801888at2"/>
<dbReference type="Pfam" id="PF12990">
    <property type="entry name" value="DUF3874"/>
    <property type="match status" value="1"/>
</dbReference>
<evidence type="ECO:0000259" key="1">
    <source>
        <dbReference type="Pfam" id="PF05272"/>
    </source>
</evidence>
<evidence type="ECO:0000313" key="4">
    <source>
        <dbReference type="EMBL" id="SHK37288.1"/>
    </source>
</evidence>